<name>A0ABY2ZA64_9GAMM</name>
<dbReference type="Pfam" id="PF21882">
    <property type="entry name" value="Gp53-like_C"/>
    <property type="match status" value="1"/>
</dbReference>
<comment type="caution">
    <text evidence="2">The sequence shown here is derived from an EMBL/GenBank/DDBJ whole genome shotgun (WGS) entry which is preliminary data.</text>
</comment>
<dbReference type="Proteomes" id="UP000316142">
    <property type="component" value="Unassembled WGS sequence"/>
</dbReference>
<feature type="domain" description="Putative tail fiber protein gp53-like C-terminal" evidence="1">
    <location>
        <begin position="403"/>
        <end position="472"/>
    </location>
</feature>
<evidence type="ECO:0000259" key="1">
    <source>
        <dbReference type="Pfam" id="PF21882"/>
    </source>
</evidence>
<sequence>MGNIMDRQIVYPGAIPLETDLLNTNKFAMTGLAKLAAAILGEGTCLHGLNCKPTVPASMNVEVGEGQIYSLQPSDATPYSSLAADNGSTLLKQGFNMSRCLFRLDAPAVQGYSINYLIQATYADIDTGLTVLPYYNATDPAIAYSGPHNSGNAQSTVRSGQCHLSVKAGVAARTGEQRSPAPDPGYTPAWVITVENGALSIGGAAIRMADHAPFLPENGFISAVQQGRLNNCKTKTEGDSYHLICQPPVTTLAEGMRLFFRTAVTNTGPCKLRVGDLPAYPVYDNAARELIKGTLSMCHQNEVEWNATLNAWILCNHQQQVDWDDFNKRFISISGGEITGDLTVEGSLSTEKALKVGESELIAEGDIKGKTWGGSLQKWLINRSASLLKGDDYLVWKDPVSHLIIQGGHRSGAGDIGFLTTFPSKCLTVLITQSGKKGQSKDNSFVDNVSTQKFTLHAGKGEPSFYWLAMGY</sequence>
<dbReference type="RefSeq" id="WP_140923359.1">
    <property type="nucleotide sequence ID" value="NZ_VHIZ01000037.1"/>
</dbReference>
<accession>A0ABY2ZA64</accession>
<evidence type="ECO:0000313" key="3">
    <source>
        <dbReference type="Proteomes" id="UP000316142"/>
    </source>
</evidence>
<protein>
    <recommendedName>
        <fullName evidence="1">Putative tail fiber protein gp53-like C-terminal domain-containing protein</fullName>
    </recommendedName>
</protein>
<evidence type="ECO:0000313" key="2">
    <source>
        <dbReference type="EMBL" id="TPV28734.1"/>
    </source>
</evidence>
<organism evidence="2 3">
    <name type="scientific">Pantoea anthophila</name>
    <dbReference type="NCBI Taxonomy" id="470931"/>
    <lineage>
        <taxon>Bacteria</taxon>
        <taxon>Pseudomonadati</taxon>
        <taxon>Pseudomonadota</taxon>
        <taxon>Gammaproteobacteria</taxon>
        <taxon>Enterobacterales</taxon>
        <taxon>Erwiniaceae</taxon>
        <taxon>Pantoea</taxon>
    </lineage>
</organism>
<gene>
    <name evidence="2" type="ORF">FJW00_07170</name>
</gene>
<proteinExistence type="predicted"/>
<dbReference type="EMBL" id="VHIZ01000037">
    <property type="protein sequence ID" value="TPV28734.1"/>
    <property type="molecule type" value="Genomic_DNA"/>
</dbReference>
<keyword evidence="3" id="KW-1185">Reference proteome</keyword>
<dbReference type="InterPro" id="IPR054075">
    <property type="entry name" value="Gp53-like_C"/>
</dbReference>
<reference evidence="2 3" key="1">
    <citation type="submission" date="2019-06" db="EMBL/GenBank/DDBJ databases">
        <title>Taxogenomics and systematics of the genus Pantoea.</title>
        <authorList>
            <person name="Tambong J.T."/>
        </authorList>
    </citation>
    <scope>NUCLEOTIDE SEQUENCE [LARGE SCALE GENOMIC DNA]</scope>
    <source>
        <strain evidence="2 3">LMG 2558</strain>
    </source>
</reference>
<dbReference type="Gene3D" id="2.60.40.3940">
    <property type="match status" value="1"/>
</dbReference>